<dbReference type="GO" id="GO:0016887">
    <property type="term" value="F:ATP hydrolysis activity"/>
    <property type="evidence" value="ECO:0007669"/>
    <property type="project" value="InterPro"/>
</dbReference>
<evidence type="ECO:0000259" key="6">
    <source>
        <dbReference type="PROSITE" id="PS50893"/>
    </source>
</evidence>
<evidence type="ECO:0000313" key="7">
    <source>
        <dbReference type="EMBL" id="GLK14619.1"/>
    </source>
</evidence>
<feature type="domain" description="ABC transporter" evidence="6">
    <location>
        <begin position="287"/>
        <end position="532"/>
    </location>
</feature>
<protein>
    <submittedName>
        <fullName evidence="7">Sugar ABC transporter ATP-binding protein</fullName>
    </submittedName>
</protein>
<dbReference type="SUPFAM" id="SSF52540">
    <property type="entry name" value="P-loop containing nucleoside triphosphate hydrolases"/>
    <property type="match status" value="2"/>
</dbReference>
<evidence type="ECO:0000256" key="5">
    <source>
        <dbReference type="SAM" id="MobiDB-lite"/>
    </source>
</evidence>
<accession>A0A9W6MH94</accession>
<dbReference type="PANTHER" id="PTHR43790">
    <property type="entry name" value="CARBOHYDRATE TRANSPORT ATP-BINDING PROTEIN MG119-RELATED"/>
    <property type="match status" value="1"/>
</dbReference>
<keyword evidence="8" id="KW-1185">Reference proteome</keyword>
<gene>
    <name evidence="7" type="ORF">GCM10017600_80310</name>
</gene>
<dbReference type="RefSeq" id="WP_271222850.1">
    <property type="nucleotide sequence ID" value="NZ_BAAAVD010000019.1"/>
</dbReference>
<dbReference type="CDD" id="cd03215">
    <property type="entry name" value="ABC_Carb_Monos_II"/>
    <property type="match status" value="1"/>
</dbReference>
<comment type="caution">
    <text evidence="7">The sequence shown here is derived from an EMBL/GenBank/DDBJ whole genome shotgun (WGS) entry which is preliminary data.</text>
</comment>
<dbReference type="InterPro" id="IPR003593">
    <property type="entry name" value="AAA+_ATPase"/>
</dbReference>
<feature type="domain" description="ABC transporter" evidence="6">
    <location>
        <begin position="4"/>
        <end position="239"/>
    </location>
</feature>
<dbReference type="PANTHER" id="PTHR43790:SF9">
    <property type="entry name" value="GALACTOFURANOSE TRANSPORTER ATP-BINDING PROTEIN YTFR"/>
    <property type="match status" value="1"/>
</dbReference>
<dbReference type="Proteomes" id="UP001143474">
    <property type="component" value="Unassembled WGS sequence"/>
</dbReference>
<dbReference type="AlphaFoldDB" id="A0A9W6MH94"/>
<sequence length="533" mass="56454">MAILEARNIGKTYGGVVALKDAGIHVEAGSVHALLGENGAGKSTLIKIMSGAVTPDRGRLLLNGQEVRFRDTGEAARQGVAIVSQELNLFPDLDVLANLYPVTGPRRGPFVDRAAMTEAAEPVLEQLGLKVSLRTRLGDLSLAQRQLVEIARALLTRPRVLILDEPTSALEQASADRLLNVVRVLREHEVGVVFVSHILEEVMALSDVITVLRNGQVVMEARERGTLSMQEVVTAMLGDRPAQEKGRTPLAASPVQAGDAEAAVRPAEGADRTAGTGGADGPVGRAGRAADGALRIVDAGAQGVLADVSLTVRPGEILGLAGLAGSGHQATLELVAGLRRVETGEVRLPSGRPVPRGLRRSIAAGVAVVSGDRRRFGLMLDKPIWENIAQVRAVALGRDGAFLRRTALRERARDHGERMSLRCASVDQRTGLLSGGNQQKVVLAKWLDANPSVLLLDDPTRGVDVGAKAEMHALIRSATEAGTVTLLCSTDVEELASLCDRVAVFYRGKVAATLAGDDLNQHRILEIMNTGQD</sequence>
<keyword evidence="1" id="KW-0813">Transport</keyword>
<organism evidence="7 8">
    <name type="scientific">Streptosporangium carneum</name>
    <dbReference type="NCBI Taxonomy" id="47481"/>
    <lineage>
        <taxon>Bacteria</taxon>
        <taxon>Bacillati</taxon>
        <taxon>Actinomycetota</taxon>
        <taxon>Actinomycetes</taxon>
        <taxon>Streptosporangiales</taxon>
        <taxon>Streptosporangiaceae</taxon>
        <taxon>Streptosporangium</taxon>
    </lineage>
</organism>
<dbReference type="GO" id="GO:0005524">
    <property type="term" value="F:ATP binding"/>
    <property type="evidence" value="ECO:0007669"/>
    <property type="project" value="UniProtKB-KW"/>
</dbReference>
<name>A0A9W6MH94_9ACTN</name>
<dbReference type="EMBL" id="BSEV01000034">
    <property type="protein sequence ID" value="GLK14619.1"/>
    <property type="molecule type" value="Genomic_DNA"/>
</dbReference>
<keyword evidence="2" id="KW-0677">Repeat</keyword>
<dbReference type="Gene3D" id="3.40.50.300">
    <property type="entry name" value="P-loop containing nucleotide triphosphate hydrolases"/>
    <property type="match status" value="2"/>
</dbReference>
<keyword evidence="3" id="KW-0547">Nucleotide-binding</keyword>
<dbReference type="InterPro" id="IPR003439">
    <property type="entry name" value="ABC_transporter-like_ATP-bd"/>
</dbReference>
<feature type="region of interest" description="Disordered" evidence="5">
    <location>
        <begin position="240"/>
        <end position="284"/>
    </location>
</feature>
<evidence type="ECO:0000256" key="1">
    <source>
        <dbReference type="ARBA" id="ARBA00022448"/>
    </source>
</evidence>
<evidence type="ECO:0000256" key="4">
    <source>
        <dbReference type="ARBA" id="ARBA00022840"/>
    </source>
</evidence>
<dbReference type="CDD" id="cd03216">
    <property type="entry name" value="ABC_Carb_Monos_I"/>
    <property type="match status" value="1"/>
</dbReference>
<dbReference type="PROSITE" id="PS00211">
    <property type="entry name" value="ABC_TRANSPORTER_1"/>
    <property type="match status" value="1"/>
</dbReference>
<proteinExistence type="predicted"/>
<evidence type="ECO:0000256" key="3">
    <source>
        <dbReference type="ARBA" id="ARBA00022741"/>
    </source>
</evidence>
<dbReference type="PROSITE" id="PS50893">
    <property type="entry name" value="ABC_TRANSPORTER_2"/>
    <property type="match status" value="2"/>
</dbReference>
<dbReference type="SMART" id="SM00382">
    <property type="entry name" value="AAA"/>
    <property type="match status" value="2"/>
</dbReference>
<reference evidence="7" key="1">
    <citation type="journal article" date="2014" name="Int. J. Syst. Evol. Microbiol.">
        <title>Complete genome sequence of Corynebacterium casei LMG S-19264T (=DSM 44701T), isolated from a smear-ripened cheese.</title>
        <authorList>
            <consortium name="US DOE Joint Genome Institute (JGI-PGF)"/>
            <person name="Walter F."/>
            <person name="Albersmeier A."/>
            <person name="Kalinowski J."/>
            <person name="Ruckert C."/>
        </authorList>
    </citation>
    <scope>NUCLEOTIDE SEQUENCE</scope>
    <source>
        <strain evidence="7">VKM Ac-2007</strain>
    </source>
</reference>
<reference evidence="7" key="2">
    <citation type="submission" date="2023-01" db="EMBL/GenBank/DDBJ databases">
        <authorList>
            <person name="Sun Q."/>
            <person name="Evtushenko L."/>
        </authorList>
    </citation>
    <scope>NUCLEOTIDE SEQUENCE</scope>
    <source>
        <strain evidence="7">VKM Ac-2007</strain>
    </source>
</reference>
<keyword evidence="4 7" id="KW-0067">ATP-binding</keyword>
<dbReference type="InterPro" id="IPR017871">
    <property type="entry name" value="ABC_transporter-like_CS"/>
</dbReference>
<evidence type="ECO:0000313" key="8">
    <source>
        <dbReference type="Proteomes" id="UP001143474"/>
    </source>
</evidence>
<evidence type="ECO:0000256" key="2">
    <source>
        <dbReference type="ARBA" id="ARBA00022737"/>
    </source>
</evidence>
<dbReference type="InterPro" id="IPR050107">
    <property type="entry name" value="ABC_carbohydrate_import_ATPase"/>
</dbReference>
<dbReference type="InterPro" id="IPR027417">
    <property type="entry name" value="P-loop_NTPase"/>
</dbReference>
<dbReference type="Pfam" id="PF00005">
    <property type="entry name" value="ABC_tran"/>
    <property type="match status" value="2"/>
</dbReference>